<keyword evidence="2" id="KW-1185">Reference proteome</keyword>
<organism evidence="1 2">
    <name type="scientific">Capsulimonas corticalis</name>
    <dbReference type="NCBI Taxonomy" id="2219043"/>
    <lineage>
        <taxon>Bacteria</taxon>
        <taxon>Bacillati</taxon>
        <taxon>Armatimonadota</taxon>
        <taxon>Armatimonadia</taxon>
        <taxon>Capsulimonadales</taxon>
        <taxon>Capsulimonadaceae</taxon>
        <taxon>Capsulimonas</taxon>
    </lineage>
</organism>
<gene>
    <name evidence="1" type="ORF">CCAX7_16670</name>
</gene>
<evidence type="ECO:0000313" key="2">
    <source>
        <dbReference type="Proteomes" id="UP000287394"/>
    </source>
</evidence>
<dbReference type="EMBL" id="AP025739">
    <property type="protein sequence ID" value="BDI29616.1"/>
    <property type="molecule type" value="Genomic_DNA"/>
</dbReference>
<accession>A0A402CYZ3</accession>
<protein>
    <submittedName>
        <fullName evidence="1">Uncharacterized protein</fullName>
    </submittedName>
</protein>
<proteinExistence type="predicted"/>
<reference evidence="1 2" key="1">
    <citation type="journal article" date="2019" name="Int. J. Syst. Evol. Microbiol.">
        <title>Capsulimonas corticalis gen. nov., sp. nov., an aerobic capsulated bacterium, of a novel bacterial order, Capsulimonadales ord. nov., of the class Armatimonadia of the phylum Armatimonadetes.</title>
        <authorList>
            <person name="Li J."/>
            <person name="Kudo C."/>
            <person name="Tonouchi A."/>
        </authorList>
    </citation>
    <scope>NUCLEOTIDE SEQUENCE [LARGE SCALE GENOMIC DNA]</scope>
    <source>
        <strain evidence="1 2">AX-7</strain>
    </source>
</reference>
<dbReference type="Proteomes" id="UP000287394">
    <property type="component" value="Chromosome"/>
</dbReference>
<dbReference type="AlphaFoldDB" id="A0A402CYZ3"/>
<name>A0A402CYZ3_9BACT</name>
<dbReference type="KEGG" id="ccot:CCAX7_16670"/>
<dbReference type="RefSeq" id="WP_119322514.1">
    <property type="nucleotide sequence ID" value="NZ_AP025739.1"/>
</dbReference>
<sequence length="161" mass="18026">MEIPDDAERHERRTVEELDAQAMTRALLWYCFKEGARLGFLYGAAYGVFFFLVGALFGCVYGLIAGMAAGLLNGAALSIINAVQRKAVRQQPHFLQTASQVAPPLTLAACYLLFRLIVGPQFDYGSQPWWTPNYLYDVVPSLVAAFLAWHAARDIRTWYSE</sequence>
<evidence type="ECO:0000313" key="1">
    <source>
        <dbReference type="EMBL" id="BDI29616.1"/>
    </source>
</evidence>